<name>A0A1H9TDR8_9MICO</name>
<sequence>MSGPRTSSDPRTALYDLPESGVLNLFQASF</sequence>
<organism evidence="1 2">
    <name type="scientific">Pedococcus cremeus</name>
    <dbReference type="NCBI Taxonomy" id="587636"/>
    <lineage>
        <taxon>Bacteria</taxon>
        <taxon>Bacillati</taxon>
        <taxon>Actinomycetota</taxon>
        <taxon>Actinomycetes</taxon>
        <taxon>Micrococcales</taxon>
        <taxon>Intrasporangiaceae</taxon>
        <taxon>Pedococcus</taxon>
    </lineage>
</organism>
<dbReference type="STRING" id="587636.SAMN05216199_1556"/>
<dbReference type="AlphaFoldDB" id="A0A1H9TDR8"/>
<proteinExistence type="predicted"/>
<protein>
    <submittedName>
        <fullName evidence="1">Uncharacterized protein</fullName>
    </submittedName>
</protein>
<gene>
    <name evidence="1" type="ORF">SAMN05216199_1556</name>
</gene>
<accession>A0A1H9TDR8</accession>
<evidence type="ECO:0000313" key="2">
    <source>
        <dbReference type="Proteomes" id="UP000199019"/>
    </source>
</evidence>
<keyword evidence="2" id="KW-1185">Reference proteome</keyword>
<dbReference type="EMBL" id="FOHB01000002">
    <property type="protein sequence ID" value="SER95177.1"/>
    <property type="molecule type" value="Genomic_DNA"/>
</dbReference>
<dbReference type="Proteomes" id="UP000199019">
    <property type="component" value="Unassembled WGS sequence"/>
</dbReference>
<evidence type="ECO:0000313" key="1">
    <source>
        <dbReference type="EMBL" id="SER95177.1"/>
    </source>
</evidence>
<reference evidence="2" key="1">
    <citation type="submission" date="2016-10" db="EMBL/GenBank/DDBJ databases">
        <authorList>
            <person name="Varghese N."/>
            <person name="Submissions S."/>
        </authorList>
    </citation>
    <scope>NUCLEOTIDE SEQUENCE [LARGE SCALE GENOMIC DNA]</scope>
    <source>
        <strain evidence="2">CGMCC 1.6963</strain>
    </source>
</reference>